<accession>A0ABS9BTI2</accession>
<comment type="caution">
    <text evidence="2">The sequence shown here is derived from an EMBL/GenBank/DDBJ whole genome shotgun (WGS) entry which is preliminary data.</text>
</comment>
<sequence length="147" mass="16475">MAIYILGLFLIISPIVSIGQILTFKDIPIEILQKIDQMGVDTLSTLSIYEGKYLNEIFKENLNGFDFIGKKVGFLHRGNVSNKSEYFGELKERFCRKDTPIGGSALYVFDSVQKSESGGYDAAVVYWSKVLIPNEKLVKKLKSGTSH</sequence>
<dbReference type="InterPro" id="IPR058505">
    <property type="entry name" value="DUF8192"/>
</dbReference>
<dbReference type="RefSeq" id="WP_234860843.1">
    <property type="nucleotide sequence ID" value="NZ_JAKEVZ010000004.1"/>
</dbReference>
<proteinExistence type="predicted"/>
<organism evidence="2 3">
    <name type="scientific">Mariniradius sediminis</name>
    <dbReference type="NCBI Taxonomy" id="2909237"/>
    <lineage>
        <taxon>Bacteria</taxon>
        <taxon>Pseudomonadati</taxon>
        <taxon>Bacteroidota</taxon>
        <taxon>Cytophagia</taxon>
        <taxon>Cytophagales</taxon>
        <taxon>Cyclobacteriaceae</taxon>
        <taxon>Mariniradius</taxon>
    </lineage>
</organism>
<dbReference type="EMBL" id="JAKEVZ010000004">
    <property type="protein sequence ID" value="MCF1750777.1"/>
    <property type="molecule type" value="Genomic_DNA"/>
</dbReference>
<evidence type="ECO:0000313" key="3">
    <source>
        <dbReference type="Proteomes" id="UP001201449"/>
    </source>
</evidence>
<evidence type="ECO:0000313" key="2">
    <source>
        <dbReference type="EMBL" id="MCF1750777.1"/>
    </source>
</evidence>
<gene>
    <name evidence="2" type="ORF">L0U89_06810</name>
</gene>
<dbReference type="Proteomes" id="UP001201449">
    <property type="component" value="Unassembled WGS sequence"/>
</dbReference>
<feature type="domain" description="DUF8192" evidence="1">
    <location>
        <begin position="44"/>
        <end position="142"/>
    </location>
</feature>
<dbReference type="Pfam" id="PF26612">
    <property type="entry name" value="DUF8192"/>
    <property type="match status" value="1"/>
</dbReference>
<reference evidence="2 3" key="1">
    <citation type="submission" date="2022-01" db="EMBL/GenBank/DDBJ databases">
        <title>Mariniradius saccharolyticus sp. nov., isolated from sediment of a river.</title>
        <authorList>
            <person name="Liu H."/>
        </authorList>
    </citation>
    <scope>NUCLEOTIDE SEQUENCE [LARGE SCALE GENOMIC DNA]</scope>
    <source>
        <strain evidence="2 3">RY-2</strain>
    </source>
</reference>
<name>A0ABS9BTI2_9BACT</name>
<evidence type="ECO:0000259" key="1">
    <source>
        <dbReference type="Pfam" id="PF26612"/>
    </source>
</evidence>
<protein>
    <recommendedName>
        <fullName evidence="1">DUF8192 domain-containing protein</fullName>
    </recommendedName>
</protein>
<keyword evidence="3" id="KW-1185">Reference proteome</keyword>